<evidence type="ECO:0000256" key="2">
    <source>
        <dbReference type="SAM" id="SignalP"/>
    </source>
</evidence>
<comment type="caution">
    <text evidence="3">The sequence shown here is derived from an EMBL/GenBank/DDBJ whole genome shotgun (WGS) entry which is preliminary data.</text>
</comment>
<feature type="region of interest" description="Disordered" evidence="1">
    <location>
        <begin position="1093"/>
        <end position="1113"/>
    </location>
</feature>
<proteinExistence type="predicted"/>
<keyword evidence="4" id="KW-1185">Reference proteome</keyword>
<name>A0A836H0L2_9TRYP</name>
<feature type="compositionally biased region" description="Basic and acidic residues" evidence="1">
    <location>
        <begin position="472"/>
        <end position="488"/>
    </location>
</feature>
<feature type="region of interest" description="Disordered" evidence="1">
    <location>
        <begin position="320"/>
        <end position="340"/>
    </location>
</feature>
<sequence length="2051" mass="218712">MRLGGSPRLLLSFTPFPFLFPSAHSAQSVQHPALRHGLLGRGSAVPSIFCVSATQKASTSTRRPVAPQRSHRPSQALLASDEVSHNAGSLSAASCSSVSWASAQGPPRLAPAVAAALAQRACESVLRQERCAADLLYFMSAEGEARRRRFFANSAPPLPSPLQLPEGGGTNEGLPAAMELPTRREDPTEASVFAASLSWADLDVRLAVRSTFGPPCVSPTSSRKDDSPSAWRTSVIARIDGEGDDSRATPPLSKPQQELFDLRRRLAYLLASESTCAGASTENGMPLLRSNGRRAALALSLTHSIFKVCTESACAAAAANNSEETVTRATQGNARRRSELERHRLMPCGGACSTSSAAGESSSSLPRLLQPARQDHWPYVYRSLAQPVELAPAEAYALLMWCADQVRAYASAVALAANRKGDPEFPSAVCDTGAATASAPHCAETGDLGVLAPSVASATVLSSSGKQSGGEGEERGRGRERQTLRKTGDSGLPCWPASATRSPSPLSTLRCLPRDRISTAVARRDNTFPPSFGRVDIELAEEAVSCATALMDLAATFARMAAESALPTADAFSDPPHEGAAQGAHIPATAKLCGADGLGEEDDVVESGEVLLGRVVGDVVLAVCDALHAVHDSELLGTCVGRLSADHGHATSSGREEQPLAYAAATLCQQKRQLRILHRRLSFSPPVLQSVLCCERESWSRALRLMERMAAWNVILSESLGVDPLAMTASSASLRLGPLSPFPPAAVDDDDTASLDVTSPAPVAALRSLSTDTIHMLLYILAQHGRLAEVLRLCEVVCGVRAFRLLRDCFAVGECIADADADVDAVLELIAHVAGPAASAAIGHCDSMAALHAAVWDRLRCVERVVRAGVVPQRVLSITEYALLLRRVLGDRIGGDAVRHAAAGTPARSGGPCSDVGWWLSPSQLWRFSAGLTRHMRAALCLIGFQVNMRHGQADMLNLEDLYVVLTISRQLMCRHGAELRQLQVRQLKSVDDNDGVDGDVGSDSSMHQRTQWVTWGVVSGSPLATSLKLPASWSDAPSKASLQCAPGLPLHLLPTRRRAGSLASTHHIQQLCAAFSATLFRVMPGSSSACTESGAAAPQTTASARLPPRAATANRSTTSRAVAVSAVLLCLVSQEVLSVLRAARYTRHIALFWDSALSALAVQQLQGYALGACAAVVASRGGGLPERTALASPVIRRVGDRMKEAAADCVREEVANALALQAEAAVGESLVAARRLVAPLPILAPYLSAYTVAALVQRPFRRAFTWQQCLALLPYTPLGSRSQLWLVQRIAQDSEGRRRAFPEAAGVPVAGLSAAPLPRTSLTLSALSMTALETAMRMVAIHSAPRRYQHRQGNQAGASLRATPNEAKRVVWRSLAAPLLGKEPAARVRIDSPAHADRALLVLLLEGNWARALQAFARAPSRVQVGGAPHVVRLLVEADVWRDLDDAQRRLLVRLAVQSSAHSGGGASGLLEEVLKTTLELGLWHTGLYFHQSVAAEQPELVRQCRRAQRYAAQLCRGLLERTSMTKTVAHMAKAARRGQWAEAAACFLRYASQRHDGITLANRSPTPVLSSCDSPRDAESDDAATLNTAPACTAGERTAPPHTASTTAVPPTATEELESLAALLNSAETRAPQLPTAARAAAPSPSLALLFSGDSALIPAELAHVAQTARYAMLHTPALWTHALRWLPTTALPLPFNHEQAWRTLCAANAAKLRALLPPLSQRGAMVAEGGTPAQSEESTMALVASTTEAALSLVEAARRAHRPRHANEAAMEQQVAVANALQVLHRAGAWEEATLLYDKAVEARCMPYASSSTVLAAALQGGAPWQVTLMYFFRMSQWQRPDVNATAVALQACLEGGQWEAAFRVLRQSVLTQAAPVPRLVMLAVNTALACGVWSRALAAAHRYRHTRNSQLAHTVLLTYVRTQHWDDATEYFYDCTRRGLRPLDASLELAIIASEAASSEYRKTALMVGAIASALEDLYRMSGAVLEHIIFVQRHAQRGTALCEGPPDSPCGASESLLGGAADIHDNGEYLPQPGQRFLKGRVQRRW</sequence>
<feature type="chain" id="PRO_5032512049" evidence="2">
    <location>
        <begin position="26"/>
        <end position="2051"/>
    </location>
</feature>
<feature type="compositionally biased region" description="Low complexity" evidence="1">
    <location>
        <begin position="1600"/>
        <end position="1612"/>
    </location>
</feature>
<organism evidence="3 4">
    <name type="scientific">Leishmania orientalis</name>
    <dbReference type="NCBI Taxonomy" id="2249476"/>
    <lineage>
        <taxon>Eukaryota</taxon>
        <taxon>Discoba</taxon>
        <taxon>Euglenozoa</taxon>
        <taxon>Kinetoplastea</taxon>
        <taxon>Metakinetoplastina</taxon>
        <taxon>Trypanosomatida</taxon>
        <taxon>Trypanosomatidae</taxon>
        <taxon>Leishmaniinae</taxon>
        <taxon>Leishmania</taxon>
    </lineage>
</organism>
<dbReference type="Proteomes" id="UP000674143">
    <property type="component" value="Chromosome 25"/>
</dbReference>
<dbReference type="KEGG" id="loi:92360393"/>
<dbReference type="RefSeq" id="XP_067062668.1">
    <property type="nucleotide sequence ID" value="XM_067206459.1"/>
</dbReference>
<gene>
    <name evidence="3" type="ORF">LSCM4_04475</name>
</gene>
<accession>A0A836H0L2</accession>
<dbReference type="Gene3D" id="1.25.40.10">
    <property type="entry name" value="Tetratricopeptide repeat domain"/>
    <property type="match status" value="1"/>
</dbReference>
<reference evidence="3 4" key="1">
    <citation type="submission" date="2021-02" db="EMBL/GenBank/DDBJ databases">
        <title>Leishmania (Mundinia) orientalis Genome sequencing and assembly.</title>
        <authorList>
            <person name="Almutairi H."/>
            <person name="Gatherer D."/>
        </authorList>
    </citation>
    <scope>NUCLEOTIDE SEQUENCE [LARGE SCALE GENOMIC DNA]</scope>
    <source>
        <strain evidence="3">LSCM4</strain>
    </source>
</reference>
<feature type="signal peptide" evidence="2">
    <location>
        <begin position="1"/>
        <end position="25"/>
    </location>
</feature>
<evidence type="ECO:0000256" key="1">
    <source>
        <dbReference type="SAM" id="MobiDB-lite"/>
    </source>
</evidence>
<dbReference type="EMBL" id="JAFHLR010000025">
    <property type="protein sequence ID" value="KAG5477257.1"/>
    <property type="molecule type" value="Genomic_DNA"/>
</dbReference>
<feature type="region of interest" description="Disordered" evidence="1">
    <location>
        <begin position="460"/>
        <end position="509"/>
    </location>
</feature>
<feature type="region of interest" description="Disordered" evidence="1">
    <location>
        <begin position="1592"/>
        <end position="1612"/>
    </location>
</feature>
<keyword evidence="2" id="KW-0732">Signal</keyword>
<evidence type="ECO:0000313" key="4">
    <source>
        <dbReference type="Proteomes" id="UP000674143"/>
    </source>
</evidence>
<protein>
    <submittedName>
        <fullName evidence="3">Uncharacterized protein</fullName>
    </submittedName>
</protein>
<dbReference type="InterPro" id="IPR011990">
    <property type="entry name" value="TPR-like_helical_dom_sf"/>
</dbReference>
<dbReference type="GeneID" id="92360393"/>
<evidence type="ECO:0000313" key="3">
    <source>
        <dbReference type="EMBL" id="KAG5477257.1"/>
    </source>
</evidence>